<feature type="transmembrane region" description="Helical" evidence="1">
    <location>
        <begin position="21"/>
        <end position="40"/>
    </location>
</feature>
<dbReference type="InterPro" id="IPR011055">
    <property type="entry name" value="Dup_hybrid_motif"/>
</dbReference>
<name>A0A385YTE5_9BACL</name>
<keyword evidence="1" id="KW-1133">Transmembrane helix</keyword>
<dbReference type="SUPFAM" id="SSF51261">
    <property type="entry name" value="Duplicated hybrid motif"/>
    <property type="match status" value="1"/>
</dbReference>
<keyword evidence="1" id="KW-0812">Transmembrane</keyword>
<dbReference type="EMBL" id="CP032418">
    <property type="protein sequence ID" value="AYC28842.1"/>
    <property type="molecule type" value="Genomic_DNA"/>
</dbReference>
<evidence type="ECO:0000256" key="1">
    <source>
        <dbReference type="SAM" id="Phobius"/>
    </source>
</evidence>
<dbReference type="PANTHER" id="PTHR21666">
    <property type="entry name" value="PEPTIDASE-RELATED"/>
    <property type="match status" value="1"/>
</dbReference>
<keyword evidence="4" id="KW-1185">Reference proteome</keyword>
<dbReference type="InterPro" id="IPR016047">
    <property type="entry name" value="M23ase_b-sheet_dom"/>
</dbReference>
<dbReference type="PANTHER" id="PTHR21666:SF291">
    <property type="entry name" value="STAGE II SPORULATION PROTEIN Q"/>
    <property type="match status" value="1"/>
</dbReference>
<dbReference type="KEGG" id="paek:D3873_02755"/>
<dbReference type="Pfam" id="PF01551">
    <property type="entry name" value="Peptidase_M23"/>
    <property type="match status" value="1"/>
</dbReference>
<evidence type="ECO:0000259" key="2">
    <source>
        <dbReference type="Pfam" id="PF01551"/>
    </source>
</evidence>
<feature type="domain" description="M23ase beta-sheet core" evidence="2">
    <location>
        <begin position="116"/>
        <end position="212"/>
    </location>
</feature>
<gene>
    <name evidence="3" type="ORF">D3873_02755</name>
</gene>
<accession>A0A385YTE5</accession>
<dbReference type="Gene3D" id="2.70.70.10">
    <property type="entry name" value="Glucose Permease (Domain IIA)"/>
    <property type="match status" value="1"/>
</dbReference>
<sequence length="218" mass="23960">MREEKKMTPTPTGQAKWVWPTVYIAFALLMVGLVWGYNAYIANDTEVASDVTGTEGMNPDGETVIETNGNLESMKYPFDEALLDRVTVLQDFYDMTADAETRENSLLVFNQTYMTNSGVTLAVDGEPFEVLAAMSGTVEEVVADEFIGNEISIKHENGLVTKYRSVAEIQVQKGDTVSQGQVIGTAIANEWNPTAGVHLSFEVIENGEAVNPREFLAF</sequence>
<dbReference type="AlphaFoldDB" id="A0A385YTE5"/>
<evidence type="ECO:0000313" key="3">
    <source>
        <dbReference type="EMBL" id="AYC28842.1"/>
    </source>
</evidence>
<evidence type="ECO:0000313" key="4">
    <source>
        <dbReference type="Proteomes" id="UP000265725"/>
    </source>
</evidence>
<reference evidence="4" key="1">
    <citation type="submission" date="2018-09" db="EMBL/GenBank/DDBJ databases">
        <authorList>
            <person name="Zhu H."/>
        </authorList>
    </citation>
    <scope>NUCLEOTIDE SEQUENCE [LARGE SCALE GENOMIC DNA]</scope>
    <source>
        <strain evidence="4">K2R23-3</strain>
    </source>
</reference>
<protein>
    <submittedName>
        <fullName evidence="3">M23 family metallopeptidase</fullName>
    </submittedName>
</protein>
<proteinExistence type="predicted"/>
<dbReference type="OrthoDB" id="2050153at2"/>
<dbReference type="GO" id="GO:0004222">
    <property type="term" value="F:metalloendopeptidase activity"/>
    <property type="evidence" value="ECO:0007669"/>
    <property type="project" value="TreeGrafter"/>
</dbReference>
<dbReference type="CDD" id="cd12797">
    <property type="entry name" value="M23_peptidase"/>
    <property type="match status" value="1"/>
</dbReference>
<keyword evidence="1" id="KW-0472">Membrane</keyword>
<dbReference type="RefSeq" id="WP_119882586.1">
    <property type="nucleotide sequence ID" value="NZ_CP032418.1"/>
</dbReference>
<dbReference type="InterPro" id="IPR050570">
    <property type="entry name" value="Cell_wall_metabolism_enzyme"/>
</dbReference>
<dbReference type="Proteomes" id="UP000265725">
    <property type="component" value="Chromosome"/>
</dbReference>
<organism evidence="3 4">
    <name type="scientific">Paenisporosarcina cavernae</name>
    <dbReference type="NCBI Taxonomy" id="2320858"/>
    <lineage>
        <taxon>Bacteria</taxon>
        <taxon>Bacillati</taxon>
        <taxon>Bacillota</taxon>
        <taxon>Bacilli</taxon>
        <taxon>Bacillales</taxon>
        <taxon>Caryophanaceae</taxon>
        <taxon>Paenisporosarcina</taxon>
    </lineage>
</organism>